<dbReference type="HOGENOM" id="CLU_2919579_0_0_5"/>
<dbReference type="AlphaFoldDB" id="A0A0B4XC29"/>
<name>A0A0B4XC29_9HYPH</name>
<proteinExistence type="predicted"/>
<dbReference type="Proteomes" id="UP000031368">
    <property type="component" value="Plasmid pRgalR602c"/>
</dbReference>
<keyword evidence="2" id="KW-1185">Reference proteome</keyword>
<dbReference type="EMBL" id="CP006880">
    <property type="protein sequence ID" value="AJD44143.1"/>
    <property type="molecule type" value="Genomic_DNA"/>
</dbReference>
<evidence type="ECO:0000313" key="1">
    <source>
        <dbReference type="EMBL" id="AJD44143.1"/>
    </source>
</evidence>
<keyword evidence="1" id="KW-0614">Plasmid</keyword>
<gene>
    <name evidence="1" type="ORF">RGR602_PC00096</name>
</gene>
<organism evidence="1 2">
    <name type="scientific">Rhizobium gallicum bv. gallicum R602sp</name>
    <dbReference type="NCBI Taxonomy" id="1041138"/>
    <lineage>
        <taxon>Bacteria</taxon>
        <taxon>Pseudomonadati</taxon>
        <taxon>Pseudomonadota</taxon>
        <taxon>Alphaproteobacteria</taxon>
        <taxon>Hyphomicrobiales</taxon>
        <taxon>Rhizobiaceae</taxon>
        <taxon>Rhizobium/Agrobacterium group</taxon>
        <taxon>Rhizobium</taxon>
    </lineage>
</organism>
<evidence type="ECO:0000313" key="2">
    <source>
        <dbReference type="Proteomes" id="UP000031368"/>
    </source>
</evidence>
<protein>
    <submittedName>
        <fullName evidence="1">Uncharacterized protein</fullName>
    </submittedName>
</protein>
<geneLocation type="plasmid" evidence="1 2">
    <name>pRgalR602c</name>
</geneLocation>
<dbReference type="KEGG" id="rga:RGR602_PC00096"/>
<sequence length="61" mass="6237">MPDVTRESRTSAANLFHTGRDLAAGGPMTIGSIGKGPDRISGHAPWCAENAALNDVAFAGV</sequence>
<reference evidence="1 2" key="1">
    <citation type="submission" date="2013-11" db="EMBL/GenBank/DDBJ databases">
        <title>Complete genome sequence of Rhizobium gallicum bv. gallicum R602.</title>
        <authorList>
            <person name="Bustos P."/>
            <person name="Santamaria R.I."/>
            <person name="Lozano L."/>
            <person name="Acosta J.L."/>
            <person name="Ormeno-Orrillo E."/>
            <person name="Rogel M.A."/>
            <person name="Romero D."/>
            <person name="Cevallos M.A."/>
            <person name="Martinez-Romero E."/>
            <person name="Gonzalez V."/>
        </authorList>
    </citation>
    <scope>NUCLEOTIDE SEQUENCE [LARGE SCALE GENOMIC DNA]</scope>
    <source>
        <strain evidence="1 2">R602</strain>
        <plasmid evidence="1 2">pRgalR602c</plasmid>
    </source>
</reference>
<accession>A0A0B4XC29</accession>